<protein>
    <submittedName>
        <fullName evidence="10">Carbohydrate ABC transporter permease</fullName>
    </submittedName>
</protein>
<evidence type="ECO:0000256" key="6">
    <source>
        <dbReference type="ARBA" id="ARBA00023136"/>
    </source>
</evidence>
<evidence type="ECO:0000256" key="2">
    <source>
        <dbReference type="ARBA" id="ARBA00022448"/>
    </source>
</evidence>
<proteinExistence type="inferred from homology"/>
<evidence type="ECO:0000256" key="1">
    <source>
        <dbReference type="ARBA" id="ARBA00004651"/>
    </source>
</evidence>
<dbReference type="PANTHER" id="PTHR43744:SF12">
    <property type="entry name" value="ABC TRANSPORTER PERMEASE PROTEIN MG189-RELATED"/>
    <property type="match status" value="1"/>
</dbReference>
<keyword evidence="5 7" id="KW-1133">Transmembrane helix</keyword>
<gene>
    <name evidence="10" type="ORF">RB614_33495</name>
</gene>
<evidence type="ECO:0000256" key="4">
    <source>
        <dbReference type="ARBA" id="ARBA00022692"/>
    </source>
</evidence>
<dbReference type="PANTHER" id="PTHR43744">
    <property type="entry name" value="ABC TRANSPORTER PERMEASE PROTEIN MG189-RELATED-RELATED"/>
    <property type="match status" value="1"/>
</dbReference>
<evidence type="ECO:0000256" key="3">
    <source>
        <dbReference type="ARBA" id="ARBA00022475"/>
    </source>
</evidence>
<keyword evidence="2 7" id="KW-0813">Transport</keyword>
<feature type="transmembrane region" description="Helical" evidence="7">
    <location>
        <begin position="164"/>
        <end position="185"/>
    </location>
</feature>
<dbReference type="CDD" id="cd06261">
    <property type="entry name" value="TM_PBP2"/>
    <property type="match status" value="1"/>
</dbReference>
<feature type="region of interest" description="Disordered" evidence="8">
    <location>
        <begin position="1"/>
        <end position="27"/>
    </location>
</feature>
<feature type="transmembrane region" description="Helical" evidence="7">
    <location>
        <begin position="100"/>
        <end position="122"/>
    </location>
</feature>
<evidence type="ECO:0000256" key="5">
    <source>
        <dbReference type="ARBA" id="ARBA00022989"/>
    </source>
</evidence>
<feature type="compositionally biased region" description="Low complexity" evidence="8">
    <location>
        <begin position="18"/>
        <end position="27"/>
    </location>
</feature>
<organism evidence="10 11">
    <name type="scientific">Phytohabitans maris</name>
    <dbReference type="NCBI Taxonomy" id="3071409"/>
    <lineage>
        <taxon>Bacteria</taxon>
        <taxon>Bacillati</taxon>
        <taxon>Actinomycetota</taxon>
        <taxon>Actinomycetes</taxon>
        <taxon>Micromonosporales</taxon>
        <taxon>Micromonosporaceae</taxon>
    </lineage>
</organism>
<dbReference type="EMBL" id="JAVHUY010000042">
    <property type="protein sequence ID" value="MDQ7909450.1"/>
    <property type="molecule type" value="Genomic_DNA"/>
</dbReference>
<evidence type="ECO:0000256" key="8">
    <source>
        <dbReference type="SAM" id="MobiDB-lite"/>
    </source>
</evidence>
<keyword evidence="4 7" id="KW-0812">Transmembrane</keyword>
<evidence type="ECO:0000313" key="11">
    <source>
        <dbReference type="Proteomes" id="UP001230908"/>
    </source>
</evidence>
<keyword evidence="11" id="KW-1185">Reference proteome</keyword>
<evidence type="ECO:0000313" key="10">
    <source>
        <dbReference type="EMBL" id="MDQ7909450.1"/>
    </source>
</evidence>
<dbReference type="InterPro" id="IPR035906">
    <property type="entry name" value="MetI-like_sf"/>
</dbReference>
<evidence type="ECO:0000259" key="9">
    <source>
        <dbReference type="PROSITE" id="PS50928"/>
    </source>
</evidence>
<dbReference type="Proteomes" id="UP001230908">
    <property type="component" value="Unassembled WGS sequence"/>
</dbReference>
<dbReference type="Gene3D" id="1.10.3720.10">
    <property type="entry name" value="MetI-like"/>
    <property type="match status" value="1"/>
</dbReference>
<accession>A0ABU0ZR01</accession>
<feature type="compositionally biased region" description="Polar residues" evidence="8">
    <location>
        <begin position="1"/>
        <end position="13"/>
    </location>
</feature>
<name>A0ABU0ZR01_9ACTN</name>
<reference evidence="10 11" key="1">
    <citation type="submission" date="2023-08" db="EMBL/GenBank/DDBJ databases">
        <title>Phytohabitans sansha sp. nov., isolated from marine sediment.</title>
        <authorList>
            <person name="Zhao Y."/>
            <person name="Yi K."/>
        </authorList>
    </citation>
    <scope>NUCLEOTIDE SEQUENCE [LARGE SCALE GENOMIC DNA]</scope>
    <source>
        <strain evidence="10 11">ZYX-F-186</strain>
    </source>
</reference>
<dbReference type="InterPro" id="IPR000515">
    <property type="entry name" value="MetI-like"/>
</dbReference>
<dbReference type="SUPFAM" id="SSF161098">
    <property type="entry name" value="MetI-like"/>
    <property type="match status" value="1"/>
</dbReference>
<feature type="transmembrane region" description="Helical" evidence="7">
    <location>
        <begin position="32"/>
        <end position="53"/>
    </location>
</feature>
<dbReference type="PROSITE" id="PS50928">
    <property type="entry name" value="ABC_TM1"/>
    <property type="match status" value="1"/>
</dbReference>
<comment type="caution">
    <text evidence="10">The sequence shown here is derived from an EMBL/GenBank/DDBJ whole genome shotgun (WGS) entry which is preliminary data.</text>
</comment>
<keyword evidence="6 7" id="KW-0472">Membrane</keyword>
<comment type="subcellular location">
    <subcellularLocation>
        <location evidence="1 7">Cell membrane</location>
        <topology evidence="1 7">Multi-pass membrane protein</topology>
    </subcellularLocation>
</comment>
<feature type="domain" description="ABC transmembrane type-1" evidence="9">
    <location>
        <begin position="96"/>
        <end position="292"/>
    </location>
</feature>
<keyword evidence="3" id="KW-1003">Cell membrane</keyword>
<evidence type="ECO:0000256" key="7">
    <source>
        <dbReference type="RuleBase" id="RU363032"/>
    </source>
</evidence>
<feature type="transmembrane region" description="Helical" evidence="7">
    <location>
        <begin position="219"/>
        <end position="241"/>
    </location>
</feature>
<feature type="transmembrane region" description="Helical" evidence="7">
    <location>
        <begin position="131"/>
        <end position="152"/>
    </location>
</feature>
<sequence length="306" mass="33068">MSDTVTERSTVSEAVSERAATGRTGRTTGGRIASHAVMALMAAYFLLPFWWLLVASTKDNDGLFGSAPLWFSGDFKLFDNLSTLFSHDGGVYLRWLRNSALYSVVSGVGATALAALAGYAFAKLRFPGRNLLFAALLGLIMVPATALVLPTYLLMSEAGLTDTVWAVILPSLLNPFGVYLLRVYAHDSVPDEMLEAARIDGAGELRVFRSVALPAMRPALVTVLLFTMVATWNNFFLPLVMLSDNDLFPLTVGLRTWYQSATLGNAGPALFNVIVVGALVAIVPLIVAFLLLQRYWRGGLTIGALK</sequence>
<comment type="similarity">
    <text evidence="7">Belongs to the binding-protein-dependent transport system permease family.</text>
</comment>
<dbReference type="RefSeq" id="WP_308716710.1">
    <property type="nucleotide sequence ID" value="NZ_JAVHUY010000042.1"/>
</dbReference>
<feature type="transmembrane region" description="Helical" evidence="7">
    <location>
        <begin position="269"/>
        <end position="292"/>
    </location>
</feature>
<dbReference type="Pfam" id="PF00528">
    <property type="entry name" value="BPD_transp_1"/>
    <property type="match status" value="1"/>
</dbReference>